<dbReference type="InterPro" id="IPR000014">
    <property type="entry name" value="PAS"/>
</dbReference>
<dbReference type="Pfam" id="PF02518">
    <property type="entry name" value="HATPase_c"/>
    <property type="match status" value="1"/>
</dbReference>
<evidence type="ECO:0000256" key="2">
    <source>
        <dbReference type="ARBA" id="ARBA00023012"/>
    </source>
</evidence>
<dbReference type="FunFam" id="3.30.565.10:FF:000010">
    <property type="entry name" value="Sensor histidine kinase RcsC"/>
    <property type="match status" value="1"/>
</dbReference>
<reference evidence="8" key="1">
    <citation type="submission" date="2015-01" db="EMBL/GenBank/DDBJ databases">
        <title>The Genome Sequence of Cladophialophora bantiana CBS 173.52.</title>
        <authorList>
            <consortium name="The Broad Institute Genomics Platform"/>
            <person name="Cuomo C."/>
            <person name="de Hoog S."/>
            <person name="Gorbushina A."/>
            <person name="Stielow B."/>
            <person name="Teixiera M."/>
            <person name="Abouelleil A."/>
            <person name="Chapman S.B."/>
            <person name="Priest M."/>
            <person name="Young S.K."/>
            <person name="Wortman J."/>
            <person name="Nusbaum C."/>
            <person name="Birren B."/>
        </authorList>
    </citation>
    <scope>NUCLEOTIDE SEQUENCE [LARGE SCALE GENOMIC DNA]</scope>
    <source>
        <strain evidence="8">CBS 173.52</strain>
    </source>
</reference>
<dbReference type="Pfam" id="PF00072">
    <property type="entry name" value="Response_reg"/>
    <property type="match status" value="1"/>
</dbReference>
<organism evidence="8 9">
    <name type="scientific">Cladophialophora bantiana (strain ATCC 10958 / CBS 173.52 / CDC B-1940 / NIH 8579)</name>
    <name type="common">Xylohypha bantiana</name>
    <dbReference type="NCBI Taxonomy" id="1442370"/>
    <lineage>
        <taxon>Eukaryota</taxon>
        <taxon>Fungi</taxon>
        <taxon>Dikarya</taxon>
        <taxon>Ascomycota</taxon>
        <taxon>Pezizomycotina</taxon>
        <taxon>Eurotiomycetes</taxon>
        <taxon>Chaetothyriomycetidae</taxon>
        <taxon>Chaetothyriales</taxon>
        <taxon>Herpotrichiellaceae</taxon>
        <taxon>Cladophialophora</taxon>
    </lineage>
</organism>
<accession>A0A0D2GAX6</accession>
<dbReference type="PANTHER" id="PTHR45339">
    <property type="entry name" value="HYBRID SIGNAL TRANSDUCTION HISTIDINE KINASE J"/>
    <property type="match status" value="1"/>
</dbReference>
<dbReference type="OrthoDB" id="60033at2759"/>
<evidence type="ECO:0000313" key="9">
    <source>
        <dbReference type="Proteomes" id="UP000053789"/>
    </source>
</evidence>
<keyword evidence="1 3" id="KW-0597">Phosphoprotein</keyword>
<dbReference type="SUPFAM" id="SSF55785">
    <property type="entry name" value="PYP-like sensor domain (PAS domain)"/>
    <property type="match status" value="2"/>
</dbReference>
<evidence type="ECO:0000256" key="3">
    <source>
        <dbReference type="PROSITE-ProRule" id="PRU00169"/>
    </source>
</evidence>
<evidence type="ECO:0000259" key="7">
    <source>
        <dbReference type="PROSITE" id="PS50113"/>
    </source>
</evidence>
<dbReference type="EMBL" id="KN846984">
    <property type="protein sequence ID" value="KIW95737.1"/>
    <property type="molecule type" value="Genomic_DNA"/>
</dbReference>
<dbReference type="CDD" id="cd16922">
    <property type="entry name" value="HATPase_EvgS-ArcB-TorS-like"/>
    <property type="match status" value="1"/>
</dbReference>
<protein>
    <recommendedName>
        <fullName evidence="10">Two-component system protein A</fullName>
    </recommendedName>
</protein>
<dbReference type="SMART" id="SM00448">
    <property type="entry name" value="REC"/>
    <property type="match status" value="1"/>
</dbReference>
<dbReference type="InterPro" id="IPR005467">
    <property type="entry name" value="His_kinase_dom"/>
</dbReference>
<dbReference type="InterPro" id="IPR003661">
    <property type="entry name" value="HisK_dim/P_dom"/>
</dbReference>
<dbReference type="PRINTS" id="PR00344">
    <property type="entry name" value="BCTRLSENSOR"/>
</dbReference>
<dbReference type="Pfam" id="PF13426">
    <property type="entry name" value="PAS_9"/>
    <property type="match status" value="1"/>
</dbReference>
<keyword evidence="9" id="KW-1185">Reference proteome</keyword>
<dbReference type="SMART" id="SM00387">
    <property type="entry name" value="HATPase_c"/>
    <property type="match status" value="1"/>
</dbReference>
<dbReference type="CDD" id="cd17546">
    <property type="entry name" value="REC_hyHK_CKI1_RcsC-like"/>
    <property type="match status" value="1"/>
</dbReference>
<evidence type="ECO:0000259" key="4">
    <source>
        <dbReference type="PROSITE" id="PS50109"/>
    </source>
</evidence>
<dbReference type="NCBIfam" id="TIGR00229">
    <property type="entry name" value="sensory_box"/>
    <property type="match status" value="1"/>
</dbReference>
<dbReference type="PANTHER" id="PTHR45339:SF1">
    <property type="entry name" value="HYBRID SIGNAL TRANSDUCTION HISTIDINE KINASE J"/>
    <property type="match status" value="1"/>
</dbReference>
<dbReference type="InterPro" id="IPR000700">
    <property type="entry name" value="PAS-assoc_C"/>
</dbReference>
<dbReference type="InterPro" id="IPR036890">
    <property type="entry name" value="HATPase_C_sf"/>
</dbReference>
<dbReference type="AlphaFoldDB" id="A0A0D2GAX6"/>
<dbReference type="InterPro" id="IPR001789">
    <property type="entry name" value="Sig_transdc_resp-reg_receiver"/>
</dbReference>
<dbReference type="CDD" id="cd00082">
    <property type="entry name" value="HisKA"/>
    <property type="match status" value="1"/>
</dbReference>
<proteinExistence type="predicted"/>
<dbReference type="InterPro" id="IPR013656">
    <property type="entry name" value="PAS_4"/>
</dbReference>
<dbReference type="SMART" id="SM00388">
    <property type="entry name" value="HisKA"/>
    <property type="match status" value="1"/>
</dbReference>
<dbReference type="InterPro" id="IPR004358">
    <property type="entry name" value="Sig_transdc_His_kin-like_C"/>
</dbReference>
<dbReference type="VEuPathDB" id="FungiDB:Z519_04322"/>
<name>A0A0D2GAX6_CLAB1</name>
<dbReference type="PROSITE" id="PS50110">
    <property type="entry name" value="RESPONSE_REGULATORY"/>
    <property type="match status" value="1"/>
</dbReference>
<dbReference type="Proteomes" id="UP000053789">
    <property type="component" value="Unassembled WGS sequence"/>
</dbReference>
<dbReference type="InterPro" id="IPR011006">
    <property type="entry name" value="CheY-like_superfamily"/>
</dbReference>
<sequence>MERIFALSPTPIVVLDKDFQVVMLSNAWQKLAHMPLEKVHGKNFLETIGDLGLPTDAVTTAQLIQGAIASRREQRSQPLPGIPSPSYWRVRVLPIFDEDQLLYVVVEGVDATEEVKRAQDQLAQLSSAETYRILVSTLRDYAIFMLDTNGCITTWNTGAMLLKQYQQEEILGKHFSTFYSEEDRKARKPEKELEVALREGKVEDEGWRVKKDGSRFWANVIIAPVYRDGVLTGYSKITRDLTERKAGEARLIAAYEEASKMKSDFLANMSHEIRTPMHGMLSALSLLIDTGLTEEQKELANIVDESGAILLQVINDILDYSKLSSGSFSLNKEVMNIAEIVAAVRRCFNIGSSENLRFEIDLDPHLPTFAQGDPLRYRQILQNLVSNAIKFTDRGYVRVKVALTHEDEASYDIKTEVIDSGIGVTPEAENVLFTPFAQLDTSSTKRYKGTGLGLSICKSLAELMGGVVGYMRNPEQQGSIFYFTSKVNKLEVSPVKPLAKAVPDADLKKLAQTKHILLVEDNAINQTIMVRLLRSFGFEKVDVAADGAEGVRMVTQKPLAYSLVLMDISMPVMDGLTATRRIREAGHVVPIIAMTANALKGDEEAYLAEGMNDYIAKPVDRRLLMESLVRWLR</sequence>
<evidence type="ECO:0000313" key="8">
    <source>
        <dbReference type="EMBL" id="KIW95737.1"/>
    </source>
</evidence>
<dbReference type="InterPro" id="IPR035965">
    <property type="entry name" value="PAS-like_dom_sf"/>
</dbReference>
<feature type="modified residue" description="4-aspartylphosphate" evidence="3">
    <location>
        <position position="567"/>
    </location>
</feature>
<dbReference type="GeneID" id="27697250"/>
<dbReference type="Pfam" id="PF00512">
    <property type="entry name" value="HisKA"/>
    <property type="match status" value="1"/>
</dbReference>
<dbReference type="Gene3D" id="3.40.50.2300">
    <property type="match status" value="1"/>
</dbReference>
<dbReference type="Gene3D" id="3.30.450.20">
    <property type="entry name" value="PAS domain"/>
    <property type="match status" value="2"/>
</dbReference>
<feature type="domain" description="PAS" evidence="6">
    <location>
        <begin position="1"/>
        <end position="71"/>
    </location>
</feature>
<feature type="domain" description="PAS" evidence="6">
    <location>
        <begin position="127"/>
        <end position="200"/>
    </location>
</feature>
<feature type="domain" description="PAC" evidence="7">
    <location>
        <begin position="202"/>
        <end position="253"/>
    </location>
</feature>
<dbReference type="SUPFAM" id="SSF55874">
    <property type="entry name" value="ATPase domain of HSP90 chaperone/DNA topoisomerase II/histidine kinase"/>
    <property type="match status" value="1"/>
</dbReference>
<evidence type="ECO:0000256" key="1">
    <source>
        <dbReference type="ARBA" id="ARBA00022553"/>
    </source>
</evidence>
<feature type="domain" description="Histidine kinase" evidence="4">
    <location>
        <begin position="268"/>
        <end position="489"/>
    </location>
</feature>
<dbReference type="HOGENOM" id="CLU_000445_114_15_1"/>
<dbReference type="SUPFAM" id="SSF52172">
    <property type="entry name" value="CheY-like"/>
    <property type="match status" value="1"/>
</dbReference>
<dbReference type="Pfam" id="PF08448">
    <property type="entry name" value="PAS_4"/>
    <property type="match status" value="1"/>
</dbReference>
<dbReference type="InterPro" id="IPR036097">
    <property type="entry name" value="HisK_dim/P_sf"/>
</dbReference>
<dbReference type="Gene3D" id="3.30.565.10">
    <property type="entry name" value="Histidine kinase-like ATPase, C-terminal domain"/>
    <property type="match status" value="1"/>
</dbReference>
<dbReference type="PROSITE" id="PS50109">
    <property type="entry name" value="HIS_KIN"/>
    <property type="match status" value="1"/>
</dbReference>
<dbReference type="SMART" id="SM00091">
    <property type="entry name" value="PAS"/>
    <property type="match status" value="2"/>
</dbReference>
<dbReference type="PROSITE" id="PS50112">
    <property type="entry name" value="PAS"/>
    <property type="match status" value="2"/>
</dbReference>
<dbReference type="InterPro" id="IPR003594">
    <property type="entry name" value="HATPase_dom"/>
</dbReference>
<evidence type="ECO:0000259" key="5">
    <source>
        <dbReference type="PROSITE" id="PS50110"/>
    </source>
</evidence>
<keyword evidence="2" id="KW-0902">Two-component regulatory system</keyword>
<dbReference type="PROSITE" id="PS50113">
    <property type="entry name" value="PAC"/>
    <property type="match status" value="1"/>
</dbReference>
<dbReference type="GO" id="GO:0000155">
    <property type="term" value="F:phosphorelay sensor kinase activity"/>
    <property type="evidence" value="ECO:0007669"/>
    <property type="project" value="InterPro"/>
</dbReference>
<dbReference type="Gene3D" id="1.10.287.130">
    <property type="match status" value="1"/>
</dbReference>
<gene>
    <name evidence="8" type="ORF">Z519_04322</name>
</gene>
<feature type="domain" description="Response regulatory" evidence="5">
    <location>
        <begin position="515"/>
        <end position="632"/>
    </location>
</feature>
<dbReference type="SUPFAM" id="SSF47384">
    <property type="entry name" value="Homodimeric domain of signal transducing histidine kinase"/>
    <property type="match status" value="1"/>
</dbReference>
<dbReference type="RefSeq" id="XP_016622406.1">
    <property type="nucleotide sequence ID" value="XM_016762068.1"/>
</dbReference>
<evidence type="ECO:0000259" key="6">
    <source>
        <dbReference type="PROSITE" id="PS50112"/>
    </source>
</evidence>
<dbReference type="FunFam" id="3.30.450.20:FF:000136">
    <property type="entry name" value="Sensor histidine kinase/response regulator Fos-1"/>
    <property type="match status" value="1"/>
</dbReference>
<evidence type="ECO:0008006" key="10">
    <source>
        <dbReference type="Google" id="ProtNLM"/>
    </source>
</evidence>
<dbReference type="CDD" id="cd00130">
    <property type="entry name" value="PAS"/>
    <property type="match status" value="1"/>
</dbReference>